<dbReference type="AlphaFoldDB" id="A0A813IX45"/>
<dbReference type="Pfam" id="PF11875">
    <property type="entry name" value="DnaJ-like_C11_C"/>
    <property type="match status" value="1"/>
</dbReference>
<evidence type="ECO:0000256" key="1">
    <source>
        <dbReference type="ARBA" id="ARBA00023186"/>
    </source>
</evidence>
<reference evidence="3" key="1">
    <citation type="submission" date="2021-02" db="EMBL/GenBank/DDBJ databases">
        <authorList>
            <person name="Dougan E. K."/>
            <person name="Rhodes N."/>
            <person name="Thang M."/>
            <person name="Chan C."/>
        </authorList>
    </citation>
    <scope>NUCLEOTIDE SEQUENCE</scope>
</reference>
<feature type="non-terminal residue" evidence="3">
    <location>
        <position position="1"/>
    </location>
</feature>
<dbReference type="Proteomes" id="UP000626109">
    <property type="component" value="Unassembled WGS sequence"/>
</dbReference>
<gene>
    <name evidence="3" type="ORF">PGLA2088_LOCUS14155</name>
</gene>
<feature type="domain" description="DnaJ-like protein C11 C-terminal" evidence="2">
    <location>
        <begin position="127"/>
        <end position="164"/>
    </location>
</feature>
<evidence type="ECO:0000313" key="3">
    <source>
        <dbReference type="EMBL" id="CAE8660482.1"/>
    </source>
</evidence>
<evidence type="ECO:0000259" key="2">
    <source>
        <dbReference type="Pfam" id="PF11875"/>
    </source>
</evidence>
<name>A0A813IX45_POLGL</name>
<comment type="caution">
    <text evidence="3">The sequence shown here is derived from an EMBL/GenBank/DDBJ whole genome shotgun (WGS) entry which is preliminary data.</text>
</comment>
<sequence length="167" mass="18021">FSLKLAPSVSSRGWAVQATCSKSARDGLSKLHWALQVRARGLSLRLTFARCGLRFVLPLELWPEAAGPLPASELCLAMLLWAAPPLLIRVLRGGYLTLREAMSSKQASIPPKAKLQGDGAGAAGVEMAEALEQRALVSREAARRRAEEEARNGLVILFATYGEKPTD</sequence>
<keyword evidence="1" id="KW-0143">Chaperone</keyword>
<proteinExistence type="predicted"/>
<dbReference type="InterPro" id="IPR024586">
    <property type="entry name" value="DnaJ-like_C11_C"/>
</dbReference>
<dbReference type="EMBL" id="CAJNNW010017208">
    <property type="protein sequence ID" value="CAE8660482.1"/>
    <property type="molecule type" value="Genomic_DNA"/>
</dbReference>
<feature type="non-terminal residue" evidence="3">
    <location>
        <position position="167"/>
    </location>
</feature>
<protein>
    <recommendedName>
        <fullName evidence="2">DnaJ-like protein C11 C-terminal domain-containing protein</fullName>
    </recommendedName>
</protein>
<organism evidence="3 4">
    <name type="scientific">Polarella glacialis</name>
    <name type="common">Dinoflagellate</name>
    <dbReference type="NCBI Taxonomy" id="89957"/>
    <lineage>
        <taxon>Eukaryota</taxon>
        <taxon>Sar</taxon>
        <taxon>Alveolata</taxon>
        <taxon>Dinophyceae</taxon>
        <taxon>Suessiales</taxon>
        <taxon>Suessiaceae</taxon>
        <taxon>Polarella</taxon>
    </lineage>
</organism>
<evidence type="ECO:0000313" key="4">
    <source>
        <dbReference type="Proteomes" id="UP000626109"/>
    </source>
</evidence>
<accession>A0A813IX45</accession>